<comment type="caution">
    <text evidence="5">The sequence shown here is derived from an EMBL/GenBank/DDBJ whole genome shotgun (WGS) entry which is preliminary data.</text>
</comment>
<dbReference type="AlphaFoldDB" id="A0AAE4CKU1"/>
<dbReference type="InterPro" id="IPR050109">
    <property type="entry name" value="HTH-type_TetR-like_transc_reg"/>
</dbReference>
<gene>
    <name evidence="5" type="ORF">JOF55_001646</name>
</gene>
<organism evidence="5 6">
    <name type="scientific">Haloactinomyces albus</name>
    <dbReference type="NCBI Taxonomy" id="1352928"/>
    <lineage>
        <taxon>Bacteria</taxon>
        <taxon>Bacillati</taxon>
        <taxon>Actinomycetota</taxon>
        <taxon>Actinomycetes</taxon>
        <taxon>Actinopolysporales</taxon>
        <taxon>Actinopolysporaceae</taxon>
        <taxon>Haloactinomyces</taxon>
    </lineage>
</organism>
<accession>A0AAE4CKU1</accession>
<dbReference type="InterPro" id="IPR001647">
    <property type="entry name" value="HTH_TetR"/>
</dbReference>
<evidence type="ECO:0000256" key="3">
    <source>
        <dbReference type="SAM" id="MobiDB-lite"/>
    </source>
</evidence>
<dbReference type="Pfam" id="PF00440">
    <property type="entry name" value="TetR_N"/>
    <property type="match status" value="1"/>
</dbReference>
<dbReference type="RefSeq" id="WP_310272004.1">
    <property type="nucleotide sequence ID" value="NZ_JAVDXW010000001.1"/>
</dbReference>
<evidence type="ECO:0000256" key="2">
    <source>
        <dbReference type="PROSITE-ProRule" id="PRU00335"/>
    </source>
</evidence>
<protein>
    <submittedName>
        <fullName evidence="5">AcrR family transcriptional regulator</fullName>
    </submittedName>
</protein>
<sequence length="226" mass="25052">MTCQRHTVSQHPPREPGGPAVKAATNRVSDEVLLRAARECVLAHGVRRSTLTEIARRAGVSRMTLYRRFPDVHSMVAALMTEEFSGTLRRARAEEGTGTARQRLVTVTIRCVRLLQSEPLLRRILETDAEMLVPYLVERLGSTQLAAERFAREYLREGHTDGSIRRSDPDTQARTLLLITQPFVISAAPASTGIDPQELTTELTRLLDATLRPAESAAEATAEEAR</sequence>
<dbReference type="PRINTS" id="PR00455">
    <property type="entry name" value="HTHTETR"/>
</dbReference>
<dbReference type="PANTHER" id="PTHR30055:SF153">
    <property type="entry name" value="HTH-TYPE TRANSCRIPTIONAL REPRESSOR RV3405C"/>
    <property type="match status" value="1"/>
</dbReference>
<evidence type="ECO:0000259" key="4">
    <source>
        <dbReference type="PROSITE" id="PS50977"/>
    </source>
</evidence>
<feature type="domain" description="HTH tetR-type" evidence="4">
    <location>
        <begin position="27"/>
        <end position="87"/>
    </location>
</feature>
<feature type="compositionally biased region" description="Polar residues" evidence="3">
    <location>
        <begin position="1"/>
        <end position="10"/>
    </location>
</feature>
<dbReference type="PROSITE" id="PS50977">
    <property type="entry name" value="HTH_TETR_2"/>
    <property type="match status" value="1"/>
</dbReference>
<feature type="region of interest" description="Disordered" evidence="3">
    <location>
        <begin position="1"/>
        <end position="22"/>
    </location>
</feature>
<keyword evidence="6" id="KW-1185">Reference proteome</keyword>
<dbReference type="Proteomes" id="UP001180845">
    <property type="component" value="Unassembled WGS sequence"/>
</dbReference>
<dbReference type="GO" id="GO:0000976">
    <property type="term" value="F:transcription cis-regulatory region binding"/>
    <property type="evidence" value="ECO:0007669"/>
    <property type="project" value="TreeGrafter"/>
</dbReference>
<dbReference type="PANTHER" id="PTHR30055">
    <property type="entry name" value="HTH-TYPE TRANSCRIPTIONAL REGULATOR RUTR"/>
    <property type="match status" value="1"/>
</dbReference>
<dbReference type="SUPFAM" id="SSF46689">
    <property type="entry name" value="Homeodomain-like"/>
    <property type="match status" value="1"/>
</dbReference>
<keyword evidence="1 2" id="KW-0238">DNA-binding</keyword>
<dbReference type="GO" id="GO:0003700">
    <property type="term" value="F:DNA-binding transcription factor activity"/>
    <property type="evidence" value="ECO:0007669"/>
    <property type="project" value="TreeGrafter"/>
</dbReference>
<feature type="DNA-binding region" description="H-T-H motif" evidence="2">
    <location>
        <begin position="50"/>
        <end position="69"/>
    </location>
</feature>
<reference evidence="5" key="1">
    <citation type="submission" date="2023-07" db="EMBL/GenBank/DDBJ databases">
        <title>Sequencing the genomes of 1000 actinobacteria strains.</title>
        <authorList>
            <person name="Klenk H.-P."/>
        </authorList>
    </citation>
    <scope>NUCLEOTIDE SEQUENCE</scope>
    <source>
        <strain evidence="5">DSM 45977</strain>
    </source>
</reference>
<dbReference type="InterPro" id="IPR009057">
    <property type="entry name" value="Homeodomain-like_sf"/>
</dbReference>
<dbReference type="InterPro" id="IPR036271">
    <property type="entry name" value="Tet_transcr_reg_TetR-rel_C_sf"/>
</dbReference>
<dbReference type="Gene3D" id="1.10.10.60">
    <property type="entry name" value="Homeodomain-like"/>
    <property type="match status" value="1"/>
</dbReference>
<evidence type="ECO:0000313" key="6">
    <source>
        <dbReference type="Proteomes" id="UP001180845"/>
    </source>
</evidence>
<name>A0AAE4CKU1_9ACTN</name>
<evidence type="ECO:0000256" key="1">
    <source>
        <dbReference type="ARBA" id="ARBA00023125"/>
    </source>
</evidence>
<dbReference type="EMBL" id="JAVDXW010000001">
    <property type="protein sequence ID" value="MDR7301465.1"/>
    <property type="molecule type" value="Genomic_DNA"/>
</dbReference>
<dbReference type="Gene3D" id="1.10.357.10">
    <property type="entry name" value="Tetracycline Repressor, domain 2"/>
    <property type="match status" value="1"/>
</dbReference>
<proteinExistence type="predicted"/>
<evidence type="ECO:0000313" key="5">
    <source>
        <dbReference type="EMBL" id="MDR7301465.1"/>
    </source>
</evidence>
<dbReference type="SUPFAM" id="SSF48498">
    <property type="entry name" value="Tetracyclin repressor-like, C-terminal domain"/>
    <property type="match status" value="1"/>
</dbReference>